<dbReference type="AlphaFoldDB" id="A0A2I2FZN0"/>
<name>A0A2I2FZN0_9EURO</name>
<keyword evidence="1" id="KW-0175">Coiled coil</keyword>
<evidence type="ECO:0000256" key="1">
    <source>
        <dbReference type="SAM" id="Coils"/>
    </source>
</evidence>
<comment type="caution">
    <text evidence="2">The sequence shown here is derived from an EMBL/GenBank/DDBJ whole genome shotgun (WGS) entry which is preliminary data.</text>
</comment>
<evidence type="ECO:0000313" key="3">
    <source>
        <dbReference type="Proteomes" id="UP000234275"/>
    </source>
</evidence>
<sequence>MKVLGVVIPDAFQAAPAPPAAERQLTPGQIARKAELEAELNEIKSKIGKTKESKGEIEEQKKLEEKHDAIKAALKDLSSAFKAVVVRLKNLKHV</sequence>
<accession>A0A2I2FZN0</accession>
<dbReference type="VEuPathDB" id="FungiDB:P170DRAFT_512673"/>
<feature type="coiled-coil region" evidence="1">
    <location>
        <begin position="33"/>
        <end position="80"/>
    </location>
</feature>
<proteinExistence type="predicted"/>
<dbReference type="Proteomes" id="UP000234275">
    <property type="component" value="Unassembled WGS sequence"/>
</dbReference>
<dbReference type="GeneID" id="36562715"/>
<reference evidence="2 3" key="1">
    <citation type="submission" date="2016-12" db="EMBL/GenBank/DDBJ databases">
        <title>The genomes of Aspergillus section Nigri reveals drivers in fungal speciation.</title>
        <authorList>
            <consortium name="DOE Joint Genome Institute"/>
            <person name="Vesth T.C."/>
            <person name="Nybo J."/>
            <person name="Theobald S."/>
            <person name="Brandl J."/>
            <person name="Frisvad J.C."/>
            <person name="Nielsen K.F."/>
            <person name="Lyhne E.K."/>
            <person name="Kogle M.E."/>
            <person name="Kuo A."/>
            <person name="Riley R."/>
            <person name="Clum A."/>
            <person name="Nolan M."/>
            <person name="Lipzen A."/>
            <person name="Salamov A."/>
            <person name="Henrissat B."/>
            <person name="Wiebenga A."/>
            <person name="De Vries R.P."/>
            <person name="Grigoriev I.V."/>
            <person name="Mortensen U.H."/>
            <person name="Andersen M.R."/>
            <person name="Baker S.E."/>
        </authorList>
    </citation>
    <scope>NUCLEOTIDE SEQUENCE [LARGE SCALE GENOMIC DNA]</scope>
    <source>
        <strain evidence="2 3">IBT 23096</strain>
    </source>
</reference>
<gene>
    <name evidence="2" type="ORF">P170DRAFT_512673</name>
</gene>
<keyword evidence="3" id="KW-1185">Reference proteome</keyword>
<dbReference type="RefSeq" id="XP_024701391.1">
    <property type="nucleotide sequence ID" value="XM_024855009.1"/>
</dbReference>
<evidence type="ECO:0000313" key="2">
    <source>
        <dbReference type="EMBL" id="PLB46089.1"/>
    </source>
</evidence>
<dbReference type="EMBL" id="MSFO01000007">
    <property type="protein sequence ID" value="PLB46089.1"/>
    <property type="molecule type" value="Genomic_DNA"/>
</dbReference>
<organism evidence="2 3">
    <name type="scientific">Aspergillus steynii IBT 23096</name>
    <dbReference type="NCBI Taxonomy" id="1392250"/>
    <lineage>
        <taxon>Eukaryota</taxon>
        <taxon>Fungi</taxon>
        <taxon>Dikarya</taxon>
        <taxon>Ascomycota</taxon>
        <taxon>Pezizomycotina</taxon>
        <taxon>Eurotiomycetes</taxon>
        <taxon>Eurotiomycetidae</taxon>
        <taxon>Eurotiales</taxon>
        <taxon>Aspergillaceae</taxon>
        <taxon>Aspergillus</taxon>
        <taxon>Aspergillus subgen. Circumdati</taxon>
    </lineage>
</organism>
<protein>
    <submittedName>
        <fullName evidence="2">Uncharacterized protein</fullName>
    </submittedName>
</protein>